<dbReference type="OrthoDB" id="7687839at2759"/>
<proteinExistence type="predicted"/>
<evidence type="ECO:0000313" key="3">
    <source>
        <dbReference type="RefSeq" id="XP_026061790.1"/>
    </source>
</evidence>
<dbReference type="GeneID" id="113045573"/>
<reference evidence="3" key="1">
    <citation type="submission" date="2025-08" db="UniProtKB">
        <authorList>
            <consortium name="RefSeq"/>
        </authorList>
    </citation>
    <scope>IDENTIFICATION</scope>
    <source>
        <strain evidence="3">Wakin</strain>
        <tissue evidence="3">Muscle</tissue>
    </source>
</reference>
<accession>A0A6P6JQA6</accession>
<evidence type="ECO:0000256" key="1">
    <source>
        <dbReference type="SAM" id="MobiDB-lite"/>
    </source>
</evidence>
<dbReference type="PANTHER" id="PTHR31025">
    <property type="entry name" value="SI:CH211-196P9.1-RELATED"/>
    <property type="match status" value="1"/>
</dbReference>
<sequence>MIVKAQFRNRKKFIKISEACFDLFLAEVKEKFSIPDDLAVTVTDETGTEVDKDVFPDLMSTSGLVLVINELTDMGSSTPQSSVSLDTDTLSLTSKSSEESDWFSPKRFRKDEDDDVASQRAQARDLIKQILQTRPGGGNVLKEYEDTGTISDDTRKVMVNILVAHMMETEGRVPHRLTKQKYGLGIITLFPSLRDPQGRTGYEHFYDGQKNTGFLSWRLKTVQRGTRPSGNKEDPKTEEKEGPLLDRQLCYQEHQLDNDQSVEAISLMNHTSEREVIMQKMKATFEYRQRLVHDPEGSTTILSVFPRFLDTKGLILQDFTLLFGSETASRLLERWPTVFKAKVIRLGETLTPTPLLKRLLASAKQSKEISEAQDSPEWDSDISSFLLLLHLLSPQASGRKKIQRISISQAIDHLVVFHKACRSIQEHLELEENRQPYILASGSSKEAISHYFIVVDKKLIPCQESSSLAAIDELFKVHFVFSLSYDPPLKNLYTFLQTTVYKIDVGTTSESPRVKELRAKFLNDV</sequence>
<name>A0A6P6JQA6_CARAU</name>
<keyword evidence="2" id="KW-1185">Reference proteome</keyword>
<dbReference type="AlphaFoldDB" id="A0A6P6JQA6"/>
<gene>
    <name evidence="3" type="primary">LOC113045573</name>
</gene>
<feature type="compositionally biased region" description="Basic and acidic residues" evidence="1">
    <location>
        <begin position="230"/>
        <end position="244"/>
    </location>
</feature>
<dbReference type="KEGG" id="caua:113045573"/>
<dbReference type="Proteomes" id="UP000515129">
    <property type="component" value="Chromosome 27"/>
</dbReference>
<dbReference type="RefSeq" id="XP_026061790.1">
    <property type="nucleotide sequence ID" value="XM_026206005.1"/>
</dbReference>
<evidence type="ECO:0000313" key="2">
    <source>
        <dbReference type="Proteomes" id="UP000515129"/>
    </source>
</evidence>
<dbReference type="PANTHER" id="PTHR31025:SF29">
    <property type="entry name" value="SI:CH211-196P9.1"/>
    <property type="match status" value="1"/>
</dbReference>
<feature type="region of interest" description="Disordered" evidence="1">
    <location>
        <begin position="223"/>
        <end position="244"/>
    </location>
</feature>
<protein>
    <submittedName>
        <fullName evidence="3">Uncharacterized protein LOC113045573</fullName>
    </submittedName>
</protein>
<organism evidence="2 3">
    <name type="scientific">Carassius auratus</name>
    <name type="common">Goldfish</name>
    <dbReference type="NCBI Taxonomy" id="7957"/>
    <lineage>
        <taxon>Eukaryota</taxon>
        <taxon>Metazoa</taxon>
        <taxon>Chordata</taxon>
        <taxon>Craniata</taxon>
        <taxon>Vertebrata</taxon>
        <taxon>Euteleostomi</taxon>
        <taxon>Actinopterygii</taxon>
        <taxon>Neopterygii</taxon>
        <taxon>Teleostei</taxon>
        <taxon>Ostariophysi</taxon>
        <taxon>Cypriniformes</taxon>
        <taxon>Cyprinidae</taxon>
        <taxon>Cyprininae</taxon>
        <taxon>Carassius</taxon>
    </lineage>
</organism>